<comment type="caution">
    <text evidence="2">The sequence shown here is derived from an EMBL/GenBank/DDBJ whole genome shotgun (WGS) entry which is preliminary data.</text>
</comment>
<accession>A0AA87K3N6</accession>
<dbReference type="Proteomes" id="UP000004014">
    <property type="component" value="Unassembled WGS sequence"/>
</dbReference>
<reference evidence="2 3" key="1">
    <citation type="submission" date="2011-03" db="EMBL/GenBank/DDBJ databases">
        <title>Deep-sequencing identification of multiple resistance mechanism for the high antibiotic-resistance strain Streptococcus suis R61.</title>
        <authorList>
            <person name="Hu P."/>
            <person name="Yang M."/>
            <person name="Jin M."/>
            <person name="Xiao J."/>
        </authorList>
    </citation>
    <scope>NUCLEOTIDE SEQUENCE [LARGE SCALE GENOMIC DNA]</scope>
    <source>
        <strain evidence="2 3">R61</strain>
    </source>
</reference>
<dbReference type="EMBL" id="AEYY01000039">
    <property type="protein sequence ID" value="EHC02835.1"/>
    <property type="molecule type" value="Genomic_DNA"/>
</dbReference>
<evidence type="ECO:0000313" key="2">
    <source>
        <dbReference type="EMBL" id="EHC02835.1"/>
    </source>
</evidence>
<evidence type="ECO:0000256" key="1">
    <source>
        <dbReference type="SAM" id="Phobius"/>
    </source>
</evidence>
<dbReference type="RefSeq" id="WP_004195323.1">
    <property type="nucleotide sequence ID" value="NZ_AEYY01000039.1"/>
</dbReference>
<dbReference type="AlphaFoldDB" id="A0AA87K3N6"/>
<evidence type="ECO:0000313" key="3">
    <source>
        <dbReference type="Proteomes" id="UP000004014"/>
    </source>
</evidence>
<proteinExistence type="predicted"/>
<protein>
    <submittedName>
        <fullName evidence="2">Uncharacterized protein</fullName>
    </submittedName>
</protein>
<name>A0AA87K3N6_STRSU</name>
<keyword evidence="1" id="KW-1133">Transmembrane helix</keyword>
<keyword evidence="1" id="KW-0812">Transmembrane</keyword>
<keyword evidence="1" id="KW-0472">Membrane</keyword>
<feature type="transmembrane region" description="Helical" evidence="1">
    <location>
        <begin position="14"/>
        <end position="30"/>
    </location>
</feature>
<sequence>MKDENKWPSIFGKFVKFSFVVIGMIMNYIAKETGRVWKENARPSNPPRIWW</sequence>
<gene>
    <name evidence="2" type="ORF">SSUR61_1345</name>
</gene>
<organism evidence="2 3">
    <name type="scientific">Streptococcus suis R61</name>
    <dbReference type="NCBI Taxonomy" id="996306"/>
    <lineage>
        <taxon>Bacteria</taxon>
        <taxon>Bacillati</taxon>
        <taxon>Bacillota</taxon>
        <taxon>Bacilli</taxon>
        <taxon>Lactobacillales</taxon>
        <taxon>Streptococcaceae</taxon>
        <taxon>Streptococcus</taxon>
    </lineage>
</organism>